<keyword evidence="9" id="KW-1185">Reference proteome</keyword>
<evidence type="ECO:0000256" key="5">
    <source>
        <dbReference type="ARBA" id="ARBA00023004"/>
    </source>
</evidence>
<name>A0AAV2D2D8_9ROSI</name>
<reference evidence="8 9" key="1">
    <citation type="submission" date="2024-04" db="EMBL/GenBank/DDBJ databases">
        <authorList>
            <person name="Fracassetti M."/>
        </authorList>
    </citation>
    <scope>NUCLEOTIDE SEQUENCE [LARGE SCALE GENOMIC DNA]</scope>
</reference>
<dbReference type="GO" id="GO:0016491">
    <property type="term" value="F:oxidoreductase activity"/>
    <property type="evidence" value="ECO:0007669"/>
    <property type="project" value="UniProtKB-KW"/>
</dbReference>
<dbReference type="InterPro" id="IPR005123">
    <property type="entry name" value="Oxoglu/Fe-dep_dioxygenase_dom"/>
</dbReference>
<dbReference type="SUPFAM" id="SSF51197">
    <property type="entry name" value="Clavaminate synthase-like"/>
    <property type="match status" value="1"/>
</dbReference>
<dbReference type="FunFam" id="2.60.120.330:FF:000001">
    <property type="entry name" value="Protein SRG1"/>
    <property type="match status" value="1"/>
</dbReference>
<dbReference type="GO" id="GO:0046872">
    <property type="term" value="F:metal ion binding"/>
    <property type="evidence" value="ECO:0007669"/>
    <property type="project" value="UniProtKB-KW"/>
</dbReference>
<evidence type="ECO:0000256" key="4">
    <source>
        <dbReference type="ARBA" id="ARBA00023002"/>
    </source>
</evidence>
<keyword evidence="5 6" id="KW-0408">Iron</keyword>
<protein>
    <recommendedName>
        <fullName evidence="7">Fe2OG dioxygenase domain-containing protein</fullName>
    </recommendedName>
</protein>
<gene>
    <name evidence="8" type="ORF">LTRI10_LOCUS9988</name>
</gene>
<sequence>MSSRRSWTCASSPSIRCQHYSWSFSSKERVKKKKKECVLPKMEVGGSLPVPNVQQLASSSEGVPVRYIRPELELERVSNDEYDRIPLIDMSKLNDNVRDDGDDEAAKLHSACKDWGFFQVINHGVAEEVILKMKADIQEFFSQPLEEKMEYAQLPNGIEGYGQAFVVSEEQKLDWGDMLYINAQPINRRNMRLWPSSLRASLDQYSIELEKVARSLMTSMAKNLGVEPEKLLDLFKEGVQTVRMNYYPPCEQASKVIGIAPHSDGSGLTLLNQVNEVQGLQIKKDGKWVPVDPIPGAFIVNVGDIIEIMSNGVYKSIEHRALVNHKKERLSIAAFHDPNVDAMIGPLPNLHTLDQEKQAPNYKSISHQDFKKLGRKMKLDGKNKGLIQYLKIQTEKEQ</sequence>
<dbReference type="Gene3D" id="2.60.120.330">
    <property type="entry name" value="B-lactam Antibiotic, Isopenicillin N Synthase, Chain"/>
    <property type="match status" value="1"/>
</dbReference>
<dbReference type="EMBL" id="OZ034814">
    <property type="protein sequence ID" value="CAL1363582.1"/>
    <property type="molecule type" value="Genomic_DNA"/>
</dbReference>
<proteinExistence type="inferred from homology"/>
<evidence type="ECO:0000256" key="6">
    <source>
        <dbReference type="RuleBase" id="RU003682"/>
    </source>
</evidence>
<dbReference type="GO" id="GO:0031418">
    <property type="term" value="F:L-ascorbic acid binding"/>
    <property type="evidence" value="ECO:0007669"/>
    <property type="project" value="UniProtKB-KW"/>
</dbReference>
<dbReference type="InterPro" id="IPR044861">
    <property type="entry name" value="IPNS-like_FE2OG_OXY"/>
</dbReference>
<evidence type="ECO:0000256" key="1">
    <source>
        <dbReference type="ARBA" id="ARBA00008056"/>
    </source>
</evidence>
<dbReference type="Proteomes" id="UP001497516">
    <property type="component" value="Chromosome 10"/>
</dbReference>
<keyword evidence="3" id="KW-0847">Vitamin C</keyword>
<feature type="domain" description="Fe2OG dioxygenase" evidence="7">
    <location>
        <begin position="238"/>
        <end position="338"/>
    </location>
</feature>
<dbReference type="Pfam" id="PF14226">
    <property type="entry name" value="DIOX_N"/>
    <property type="match status" value="1"/>
</dbReference>
<evidence type="ECO:0000256" key="3">
    <source>
        <dbReference type="ARBA" id="ARBA00022896"/>
    </source>
</evidence>
<dbReference type="PROSITE" id="PS51471">
    <property type="entry name" value="FE2OG_OXY"/>
    <property type="match status" value="1"/>
</dbReference>
<keyword evidence="2 6" id="KW-0479">Metal-binding</keyword>
<dbReference type="AlphaFoldDB" id="A0AAV2D2D8"/>
<dbReference type="InterPro" id="IPR026992">
    <property type="entry name" value="DIOX_N"/>
</dbReference>
<organism evidence="8 9">
    <name type="scientific">Linum trigynum</name>
    <dbReference type="NCBI Taxonomy" id="586398"/>
    <lineage>
        <taxon>Eukaryota</taxon>
        <taxon>Viridiplantae</taxon>
        <taxon>Streptophyta</taxon>
        <taxon>Embryophyta</taxon>
        <taxon>Tracheophyta</taxon>
        <taxon>Spermatophyta</taxon>
        <taxon>Magnoliopsida</taxon>
        <taxon>eudicotyledons</taxon>
        <taxon>Gunneridae</taxon>
        <taxon>Pentapetalae</taxon>
        <taxon>rosids</taxon>
        <taxon>fabids</taxon>
        <taxon>Malpighiales</taxon>
        <taxon>Linaceae</taxon>
        <taxon>Linum</taxon>
    </lineage>
</organism>
<accession>A0AAV2D2D8</accession>
<evidence type="ECO:0000313" key="8">
    <source>
        <dbReference type="EMBL" id="CAL1363582.1"/>
    </source>
</evidence>
<evidence type="ECO:0000259" key="7">
    <source>
        <dbReference type="PROSITE" id="PS51471"/>
    </source>
</evidence>
<dbReference type="InterPro" id="IPR027443">
    <property type="entry name" value="IPNS-like_sf"/>
</dbReference>
<evidence type="ECO:0000313" key="9">
    <source>
        <dbReference type="Proteomes" id="UP001497516"/>
    </source>
</evidence>
<dbReference type="InterPro" id="IPR050295">
    <property type="entry name" value="Plant_2OG-oxidoreductases"/>
</dbReference>
<dbReference type="PANTHER" id="PTHR47991">
    <property type="entry name" value="OXOGLUTARATE/IRON-DEPENDENT DIOXYGENASE"/>
    <property type="match status" value="1"/>
</dbReference>
<comment type="similarity">
    <text evidence="1 6">Belongs to the iron/ascorbate-dependent oxidoreductase family.</text>
</comment>
<keyword evidence="4 6" id="KW-0560">Oxidoreductase</keyword>
<dbReference type="Pfam" id="PF03171">
    <property type="entry name" value="2OG-FeII_Oxy"/>
    <property type="match status" value="1"/>
</dbReference>
<evidence type="ECO:0000256" key="2">
    <source>
        <dbReference type="ARBA" id="ARBA00022723"/>
    </source>
</evidence>